<keyword evidence="2" id="KW-1185">Reference proteome</keyword>
<proteinExistence type="predicted"/>
<feature type="non-terminal residue" evidence="1">
    <location>
        <position position="96"/>
    </location>
</feature>
<dbReference type="Proteomes" id="UP001140087">
    <property type="component" value="Unassembled WGS sequence"/>
</dbReference>
<gene>
    <name evidence="1" type="ORF">H4R21_006905</name>
</gene>
<organism evidence="1 2">
    <name type="scientific">Coemansia helicoidea</name>
    <dbReference type="NCBI Taxonomy" id="1286919"/>
    <lineage>
        <taxon>Eukaryota</taxon>
        <taxon>Fungi</taxon>
        <taxon>Fungi incertae sedis</taxon>
        <taxon>Zoopagomycota</taxon>
        <taxon>Kickxellomycotina</taxon>
        <taxon>Kickxellomycetes</taxon>
        <taxon>Kickxellales</taxon>
        <taxon>Kickxellaceae</taxon>
        <taxon>Coemansia</taxon>
    </lineage>
</organism>
<reference evidence="1" key="1">
    <citation type="submission" date="2022-07" db="EMBL/GenBank/DDBJ databases">
        <title>Phylogenomic reconstructions and comparative analyses of Kickxellomycotina fungi.</title>
        <authorList>
            <person name="Reynolds N.K."/>
            <person name="Stajich J.E."/>
            <person name="Barry K."/>
            <person name="Grigoriev I.V."/>
            <person name="Crous P."/>
            <person name="Smith M.E."/>
        </authorList>
    </citation>
    <scope>NUCLEOTIDE SEQUENCE</scope>
    <source>
        <strain evidence="1">BCRC 34780</strain>
    </source>
</reference>
<evidence type="ECO:0000313" key="1">
    <source>
        <dbReference type="EMBL" id="KAJ2788822.1"/>
    </source>
</evidence>
<evidence type="ECO:0000313" key="2">
    <source>
        <dbReference type="Proteomes" id="UP001140087"/>
    </source>
</evidence>
<accession>A0ACC1KEJ9</accession>
<comment type="caution">
    <text evidence="1">The sequence shown here is derived from an EMBL/GenBank/DDBJ whole genome shotgun (WGS) entry which is preliminary data.</text>
</comment>
<name>A0ACC1KEJ9_9FUNG</name>
<dbReference type="EMBL" id="JANBUN010003962">
    <property type="protein sequence ID" value="KAJ2788822.1"/>
    <property type="molecule type" value="Genomic_DNA"/>
</dbReference>
<protein>
    <submittedName>
        <fullName evidence="1">Uncharacterized protein</fullName>
    </submittedName>
</protein>
<sequence length="96" mass="10240">MCSVSSHLALSRRQDAWWAQRAADGADLQSATDIPGDADTWMAPDTGQYSITEYLLARATGGRVALVDVPLHPVGRMGVPLLRDLRHEGPDAGTGV</sequence>